<organism evidence="1 2">
    <name type="scientific">Roseimaritima multifibrata</name>
    <dbReference type="NCBI Taxonomy" id="1930274"/>
    <lineage>
        <taxon>Bacteria</taxon>
        <taxon>Pseudomonadati</taxon>
        <taxon>Planctomycetota</taxon>
        <taxon>Planctomycetia</taxon>
        <taxon>Pirellulales</taxon>
        <taxon>Pirellulaceae</taxon>
        <taxon>Roseimaritima</taxon>
    </lineage>
</organism>
<evidence type="ECO:0000313" key="1">
    <source>
        <dbReference type="EMBL" id="QDS96658.1"/>
    </source>
</evidence>
<dbReference type="AlphaFoldDB" id="A0A517MP61"/>
<name>A0A517MP61_9BACT</name>
<protein>
    <submittedName>
        <fullName evidence="1">Uncharacterized protein</fullName>
    </submittedName>
</protein>
<accession>A0A517MP61</accession>
<dbReference type="Proteomes" id="UP000320672">
    <property type="component" value="Chromosome"/>
</dbReference>
<dbReference type="OrthoDB" id="212007at2"/>
<gene>
    <name evidence="1" type="ORF">FF011L_54700</name>
</gene>
<reference evidence="1 2" key="1">
    <citation type="submission" date="2019-02" db="EMBL/GenBank/DDBJ databases">
        <title>Deep-cultivation of Planctomycetes and their phenomic and genomic characterization uncovers novel biology.</title>
        <authorList>
            <person name="Wiegand S."/>
            <person name="Jogler M."/>
            <person name="Boedeker C."/>
            <person name="Pinto D."/>
            <person name="Vollmers J."/>
            <person name="Rivas-Marin E."/>
            <person name="Kohn T."/>
            <person name="Peeters S.H."/>
            <person name="Heuer A."/>
            <person name="Rast P."/>
            <person name="Oberbeckmann S."/>
            <person name="Bunk B."/>
            <person name="Jeske O."/>
            <person name="Meyerdierks A."/>
            <person name="Storesund J.E."/>
            <person name="Kallscheuer N."/>
            <person name="Luecker S."/>
            <person name="Lage O.M."/>
            <person name="Pohl T."/>
            <person name="Merkel B.J."/>
            <person name="Hornburger P."/>
            <person name="Mueller R.-W."/>
            <person name="Bruemmer F."/>
            <person name="Labrenz M."/>
            <person name="Spormann A.M."/>
            <person name="Op den Camp H."/>
            <person name="Overmann J."/>
            <person name="Amann R."/>
            <person name="Jetten M.S.M."/>
            <person name="Mascher T."/>
            <person name="Medema M.H."/>
            <person name="Devos D.P."/>
            <person name="Kaster A.-K."/>
            <person name="Ovreas L."/>
            <person name="Rohde M."/>
            <person name="Galperin M.Y."/>
            <person name="Jogler C."/>
        </authorList>
    </citation>
    <scope>NUCLEOTIDE SEQUENCE [LARGE SCALE GENOMIC DNA]</scope>
    <source>
        <strain evidence="1 2">FF011L</strain>
    </source>
</reference>
<dbReference type="EMBL" id="CP036262">
    <property type="protein sequence ID" value="QDS96658.1"/>
    <property type="molecule type" value="Genomic_DNA"/>
</dbReference>
<evidence type="ECO:0000313" key="2">
    <source>
        <dbReference type="Proteomes" id="UP000320672"/>
    </source>
</evidence>
<dbReference type="KEGG" id="rml:FF011L_54700"/>
<sequence length="1259" mass="138118">MSIGVSKVVRWVCMGALFAGFLTLQGLPFAEAGEPMGGFFKTVTRIVRGGKEATVERHRPQSCTHQSVESLAGQLDWLEHHLDVYGSVVPKHPDVWGEARMTRHREEVEKHLADQLGTFDKSLQGAIRRSDQAALSLALNAAAAVEPATVVIAQQSESDSAAKSVAEGMIEAPAVRDFSSLPADRHKTQELSLEPVKLNDQRFRYLNALNQLRRINEGDDTADGTGYAMNLVRIPVSVLPGSRTRTGYGCEVTLTAEPILGDDLLPNTFRDLIINDVVDMHGLTITRFLSDDSPNATEQLSLHAAAERRAAKMMVLFDKRIEQMNSEVMVNSGIYDAIKYAEDDREYLRLRFEDLAHHALSLQLRKTSDKQYPIMSGTIEKSDFKAKVDVLVESGALLDGIEDLLSRYATVQEVTISITPEPNGCSGSVQLKPIKIKMVFGAIEDKVEQATRRQLPYYPVYPLTDLLAPGMQIENQRRMDLLICRIADEPKLVKLAERLDTDEQAIEALKKWLANKTCRSEAESFGMADAIVKYASQAFFRQWGNLTKQVDGQDPSNPSGISFSMNSESLNAAGGVSLSSASIVLEQQINATTFAASPTAPARSRRIRRPLTPSQYLPVIGYESFFNLAMPIARALNKTPPNDGNYVLVSDVRSILKEELIHTCELLCQPSKVHLWEYASPELAEAITTRNFKMVRSIRESFLSELGVGVRFSPTSALAWSLIVEASLLNRELLESMKRLESEKGVACGLAGSVQLQFHGPDPSPEAREAFNQYVLNRWPIQVFALDPNTQEQNIADSFNLRRELQLAAAVAIATGNASVRAAGNFARQLEVDIDTIDVNATEVAFAHGTNVFGWRFYPRLQSPDNANTLRSISQTLLGGPSRDRLLSSRRLEPGQRECTAVIVMPSFVPYMNLHSRTSWFRITNPADRELTLTDTMKLSRASEAVHQFTQCVPQCDCYRPADVAHLSSTANQLSQRLPLQSSVVQIPFESSVGGFELVSGGIGDLAVELTSWYGAPGIDPKADTTLFLVGEGFSVHETQVVVGGKTAKHDLLSRQIMKVTVPKGVQSLGRGQDSRLVDVHVATPYGVSSHLMIPLNEPEKKPTAAKVAWNPASLQLAQQISRPNTVPKLGDLTFVGGGTLSIKMPKPEDVVADAKVSVQLLTDTPLGLAICSGAENPFDLVLKAEADKSRYVVDPSSVAYLNSQMRNAIKGYVEGRPAARSMRLLVRGEVKAGEKSQGIPTDLVAEITLLFDPPAKPK</sequence>
<dbReference type="RefSeq" id="WP_145354765.1">
    <property type="nucleotide sequence ID" value="NZ_CP036262.1"/>
</dbReference>
<keyword evidence="2" id="KW-1185">Reference proteome</keyword>
<proteinExistence type="predicted"/>